<dbReference type="EMBL" id="OX465080">
    <property type="protein sequence ID" value="CAI9278900.1"/>
    <property type="molecule type" value="Genomic_DNA"/>
</dbReference>
<keyword evidence="2" id="KW-1185">Reference proteome</keyword>
<protein>
    <submittedName>
        <fullName evidence="1">Uncharacterized protein</fullName>
    </submittedName>
</protein>
<name>A0AA35YRI1_LACSI</name>
<dbReference type="Proteomes" id="UP001177003">
    <property type="component" value="Chromosome 4"/>
</dbReference>
<organism evidence="1 2">
    <name type="scientific">Lactuca saligna</name>
    <name type="common">Willowleaf lettuce</name>
    <dbReference type="NCBI Taxonomy" id="75948"/>
    <lineage>
        <taxon>Eukaryota</taxon>
        <taxon>Viridiplantae</taxon>
        <taxon>Streptophyta</taxon>
        <taxon>Embryophyta</taxon>
        <taxon>Tracheophyta</taxon>
        <taxon>Spermatophyta</taxon>
        <taxon>Magnoliopsida</taxon>
        <taxon>eudicotyledons</taxon>
        <taxon>Gunneridae</taxon>
        <taxon>Pentapetalae</taxon>
        <taxon>asterids</taxon>
        <taxon>campanulids</taxon>
        <taxon>Asterales</taxon>
        <taxon>Asteraceae</taxon>
        <taxon>Cichorioideae</taxon>
        <taxon>Cichorieae</taxon>
        <taxon>Lactucinae</taxon>
        <taxon>Lactuca</taxon>
    </lineage>
</organism>
<reference evidence="1" key="1">
    <citation type="submission" date="2023-04" db="EMBL/GenBank/DDBJ databases">
        <authorList>
            <person name="Vijverberg K."/>
            <person name="Xiong W."/>
            <person name="Schranz E."/>
        </authorList>
    </citation>
    <scope>NUCLEOTIDE SEQUENCE</scope>
</reference>
<dbReference type="AlphaFoldDB" id="A0AA35YRI1"/>
<evidence type="ECO:0000313" key="1">
    <source>
        <dbReference type="EMBL" id="CAI9278900.1"/>
    </source>
</evidence>
<accession>A0AA35YRI1</accession>
<gene>
    <name evidence="1" type="ORF">LSALG_LOCUS18732</name>
</gene>
<sequence length="171" mass="19148">MSRMLQLQEQFRNTKKDSSSITKFCHSLKNLAEAFVDCNSKIDKVELVMQILRQLAPSYHIIFDVTTNTEPFPPFLEEKNMLLMYETSEESTDPLVDVPLTSFAYLCSSSTHGKSRNNFNKGTQGVHVKLQALYRAPTMIKNLPPKQGSLLGPNPVVVGSNQQVPPTFAAN</sequence>
<proteinExistence type="predicted"/>
<evidence type="ECO:0000313" key="2">
    <source>
        <dbReference type="Proteomes" id="UP001177003"/>
    </source>
</evidence>
<dbReference type="PANTHER" id="PTHR47481">
    <property type="match status" value="1"/>
</dbReference>
<dbReference type="PANTHER" id="PTHR47481:SF40">
    <property type="entry name" value="RETROTRANSPOSON GAG DOMAIN-CONTAINING PROTEIN"/>
    <property type="match status" value="1"/>
</dbReference>